<dbReference type="AlphaFoldDB" id="A0AAD9GV85"/>
<feature type="region of interest" description="Disordered" evidence="1">
    <location>
        <begin position="1"/>
        <end position="23"/>
    </location>
</feature>
<name>A0AAD9GV85_9STRA</name>
<accession>A0AAD9GV85</accession>
<keyword evidence="3" id="KW-1185">Reference proteome</keyword>
<dbReference type="Proteomes" id="UP001259832">
    <property type="component" value="Unassembled WGS sequence"/>
</dbReference>
<sequence length="95" mass="10551">MADDWPLDDWHQGDKLPAGPGQLEGANAFAEQFELVSMDETGNRIAGALQDFMRALEVGRNAPRAEVANAEVLREQSIQTRCSRLRQDSRDKPSP</sequence>
<evidence type="ECO:0000256" key="1">
    <source>
        <dbReference type="SAM" id="MobiDB-lite"/>
    </source>
</evidence>
<evidence type="ECO:0000313" key="3">
    <source>
        <dbReference type="Proteomes" id="UP001259832"/>
    </source>
</evidence>
<evidence type="ECO:0000313" key="2">
    <source>
        <dbReference type="EMBL" id="KAK1945210.1"/>
    </source>
</evidence>
<dbReference type="EMBL" id="JASMQC010000005">
    <property type="protein sequence ID" value="KAK1945210.1"/>
    <property type="molecule type" value="Genomic_DNA"/>
</dbReference>
<reference evidence="2" key="1">
    <citation type="submission" date="2023-08" db="EMBL/GenBank/DDBJ databases">
        <title>Reference Genome Resource for the Citrus Pathogen Phytophthora citrophthora.</title>
        <authorList>
            <person name="Moller H."/>
            <person name="Coetzee B."/>
            <person name="Rose L.J."/>
            <person name="Van Niekerk J.M."/>
        </authorList>
    </citation>
    <scope>NUCLEOTIDE SEQUENCE</scope>
    <source>
        <strain evidence="2">STE-U-9442</strain>
    </source>
</reference>
<protein>
    <submittedName>
        <fullName evidence="2">Uncharacterized protein</fullName>
    </submittedName>
</protein>
<gene>
    <name evidence="2" type="ORF">P3T76_003743</name>
</gene>
<comment type="caution">
    <text evidence="2">The sequence shown here is derived from an EMBL/GenBank/DDBJ whole genome shotgun (WGS) entry which is preliminary data.</text>
</comment>
<organism evidence="2 3">
    <name type="scientific">Phytophthora citrophthora</name>
    <dbReference type="NCBI Taxonomy" id="4793"/>
    <lineage>
        <taxon>Eukaryota</taxon>
        <taxon>Sar</taxon>
        <taxon>Stramenopiles</taxon>
        <taxon>Oomycota</taxon>
        <taxon>Peronosporomycetes</taxon>
        <taxon>Peronosporales</taxon>
        <taxon>Peronosporaceae</taxon>
        <taxon>Phytophthora</taxon>
    </lineage>
</organism>
<proteinExistence type="predicted"/>